<dbReference type="InterPro" id="IPR047216">
    <property type="entry name" value="Endonuclease_DUF559_bact"/>
</dbReference>
<proteinExistence type="predicted"/>
<keyword evidence="4" id="KW-1185">Reference proteome</keyword>
<dbReference type="Pfam" id="PF04480">
    <property type="entry name" value="DUF559"/>
    <property type="match status" value="1"/>
</dbReference>
<dbReference type="PANTHER" id="PTHR38590">
    <property type="entry name" value="BLL0828 PROTEIN"/>
    <property type="match status" value="1"/>
</dbReference>
<dbReference type="RefSeq" id="WP_265559694.1">
    <property type="nucleotide sequence ID" value="NZ_CP092471.1"/>
</dbReference>
<sequence length="205" mass="22941">MTDRKTLQLRDPSETADDAPTIKKRGRGWEISEKRLDALHERARDRRRNSSEAHQALAARFAAEDFGKYKFGRHVVVGSAILDFVSHPLGLAVDIEEAEADALQSRRDKSLAAVGIEVLRISAARILAEPDEAMGDVFEAMNRRLRDRQAARRRHEAENPRQSKPRYDRAGNGPSRRGAGDNGPRGPKPSRPAPRRADNPTNRKP</sequence>
<dbReference type="EMBL" id="CP092471">
    <property type="protein sequence ID" value="UVI39904.1"/>
    <property type="molecule type" value="Genomic_DNA"/>
</dbReference>
<evidence type="ECO:0000256" key="1">
    <source>
        <dbReference type="SAM" id="MobiDB-lite"/>
    </source>
</evidence>
<feature type="compositionally biased region" description="Basic and acidic residues" evidence="1">
    <location>
        <begin position="148"/>
        <end position="169"/>
    </location>
</feature>
<evidence type="ECO:0000313" key="3">
    <source>
        <dbReference type="EMBL" id="UVI39904.1"/>
    </source>
</evidence>
<gene>
    <name evidence="3" type="ORF">L1F33_02785</name>
</gene>
<name>A0ABY5T4M8_9SPHN</name>
<evidence type="ECO:0000259" key="2">
    <source>
        <dbReference type="Pfam" id="PF04480"/>
    </source>
</evidence>
<evidence type="ECO:0000313" key="4">
    <source>
        <dbReference type="Proteomes" id="UP001065265"/>
    </source>
</evidence>
<accession>A0ABY5T4M8</accession>
<feature type="region of interest" description="Disordered" evidence="1">
    <location>
        <begin position="148"/>
        <end position="205"/>
    </location>
</feature>
<dbReference type="Proteomes" id="UP001065265">
    <property type="component" value="Chromosome"/>
</dbReference>
<feature type="domain" description="DUF559" evidence="2">
    <location>
        <begin position="39"/>
        <end position="141"/>
    </location>
</feature>
<protein>
    <submittedName>
        <fullName evidence="3">DUF559 domain-containing protein</fullName>
    </submittedName>
</protein>
<feature type="compositionally biased region" description="Basic and acidic residues" evidence="1">
    <location>
        <begin position="1"/>
        <end position="13"/>
    </location>
</feature>
<organism evidence="3 4">
    <name type="scientific">Qipengyuania spongiae</name>
    <dbReference type="NCBI Taxonomy" id="2909673"/>
    <lineage>
        <taxon>Bacteria</taxon>
        <taxon>Pseudomonadati</taxon>
        <taxon>Pseudomonadota</taxon>
        <taxon>Alphaproteobacteria</taxon>
        <taxon>Sphingomonadales</taxon>
        <taxon>Erythrobacteraceae</taxon>
        <taxon>Qipengyuania</taxon>
    </lineage>
</organism>
<feature type="region of interest" description="Disordered" evidence="1">
    <location>
        <begin position="1"/>
        <end position="26"/>
    </location>
</feature>
<dbReference type="InterPro" id="IPR007569">
    <property type="entry name" value="DUF559"/>
</dbReference>
<dbReference type="PANTHER" id="PTHR38590:SF1">
    <property type="entry name" value="BLL0828 PROTEIN"/>
    <property type="match status" value="1"/>
</dbReference>
<reference evidence="3" key="1">
    <citation type="submission" date="2022-02" db="EMBL/GenBank/DDBJ databases">
        <title>Qipengyuania spongiae sp. nov., isolated from marine sponge.</title>
        <authorList>
            <person name="Li Z."/>
            <person name="Zhang M."/>
        </authorList>
    </citation>
    <scope>NUCLEOTIDE SEQUENCE</scope>
    <source>
        <strain evidence="3">PHS-Z21</strain>
    </source>
</reference>